<reference evidence="3 4" key="1">
    <citation type="submission" date="2020-04" db="EMBL/GenBank/DDBJ databases">
        <title>Molecular characterization of pseudomonads from Agaricus bisporus reveal novel blotch 2 pathogens in Western Europe.</title>
        <authorList>
            <person name="Taparia T."/>
            <person name="Krijger M."/>
            <person name="Haynes E."/>
            <person name="Elpinstone J.G."/>
            <person name="Noble R."/>
            <person name="Van Der Wolf J."/>
        </authorList>
    </citation>
    <scope>NUCLEOTIDE SEQUENCE [LARGE SCALE GENOMIC DNA]</scope>
    <source>
        <strain evidence="3 4">IPO3782</strain>
    </source>
</reference>
<dbReference type="AlphaFoldDB" id="A0A7Y8EKZ3"/>
<protein>
    <recommendedName>
        <fullName evidence="2">Kinase OspG kinase domain-containing protein</fullName>
    </recommendedName>
</protein>
<dbReference type="Proteomes" id="UP000531950">
    <property type="component" value="Unassembled WGS sequence"/>
</dbReference>
<dbReference type="SUPFAM" id="SSF56112">
    <property type="entry name" value="Protein kinase-like (PK-like)"/>
    <property type="match status" value="1"/>
</dbReference>
<name>A0A7Y8EKZ3_9PSED</name>
<dbReference type="EMBL" id="JACARG010000056">
    <property type="protein sequence ID" value="NWE16596.1"/>
    <property type="molecule type" value="Genomic_DNA"/>
</dbReference>
<feature type="domain" description="Kinase OspG kinase" evidence="2">
    <location>
        <begin position="811"/>
        <end position="936"/>
    </location>
</feature>
<evidence type="ECO:0000259" key="2">
    <source>
        <dbReference type="Pfam" id="PF22303"/>
    </source>
</evidence>
<gene>
    <name evidence="3" type="ORF">HX822_26940</name>
</gene>
<feature type="compositionally biased region" description="Polar residues" evidence="1">
    <location>
        <begin position="548"/>
        <end position="557"/>
    </location>
</feature>
<feature type="region of interest" description="Disordered" evidence="1">
    <location>
        <begin position="533"/>
        <end position="557"/>
    </location>
</feature>
<proteinExistence type="predicted"/>
<dbReference type="Gene3D" id="3.30.200.20">
    <property type="entry name" value="Phosphorylase Kinase, domain 1"/>
    <property type="match status" value="1"/>
</dbReference>
<dbReference type="InterPro" id="IPR054466">
    <property type="entry name" value="OspG_kinase"/>
</dbReference>
<evidence type="ECO:0000313" key="4">
    <source>
        <dbReference type="Proteomes" id="UP000531950"/>
    </source>
</evidence>
<comment type="caution">
    <text evidence="3">The sequence shown here is derived from an EMBL/GenBank/DDBJ whole genome shotgun (WGS) entry which is preliminary data.</text>
</comment>
<sequence>MLNFHTGAAPARVIPLLPTDRATVSAANTPLTQDAPVVSAHSGFKALEHPLGNFGGALSWPVPMHANDQRKALAAALRHGSQNPNPPQIGASLGVLEYLHRNQPPLDDPASTLEALVNSARGRALGQVIQTELNGLATDTSVNEYTLAAINLTLDPESIAQPLRNRVAGFNLAHPDHWGKPASAVLAALSEHLSSNGKTSPAMAATGAYLLLARKAPVFLIKDIPDSVTYGSPAWVSLAIAAATIEAKAPGKVPNMTFAQVMSAAESAGLDDRAVTEQAQVAALIDWGVVNGIVPGKADDHYSPDEVEPARTAFNQQQKERIVASRLLEVEIPSRQDIALAKLKEQFGNDLPFEEKLLKVDDPRQPGIEPLYNPNRAPAGLYSMLDIAMMELNGYRWKTSDRRIPVAAINAPLKLEVNKTFDAQFSEAIDSRKQGIATTIKHMVAKLPLADRRNLEQGQLEFFQKKTYALGTDFTSKTLHHTDESLLLKASGANGVVVYKIDLKNAEITTVPTSVLTEQIPRNANKTYKTETFTPTKAGTSDLGRGQPQGSLPPSSFTTARTKAIADVFVEHLNIDNQDVVKQAKGITPLDRQMEQEWKVTNFFLDLVPLRSAIVNFQNGNYVDGAMDLAMDAFGFLTAGAGVAGKVAKAGTRLAGTAAKAAKVSRIIGTTLVREFNPLNGLDDLVLGGARLIRRGGAATMEGTELGNRLLTEFKVPESKIAGLSLNSQGLYVAADGHVSHIRHTDSTGQSAVYEVREATRTADGVVQARIYHNNRQTPVLVQHVQGDQWQRLGARGGSPQSVASDLGPEIGRGGEGVVYESLDGKSVYKDFNTTNATRIPDYVTQERDCLNKYYGEGFATAVVENGRAYIKMGKLDGVNLATVERRSLTPEARTWLDDALKGMEEKGIRHQDLQLKNFLYSAADKRVYPVDIQSLSLEDMVPGDGLYEWEMKTYNSRKKELLRDFGLLVR</sequence>
<accession>A0A7Y8EKZ3</accession>
<organism evidence="3 4">
    <name type="scientific">Pseudomonas yamanorum</name>
    <dbReference type="NCBI Taxonomy" id="515393"/>
    <lineage>
        <taxon>Bacteria</taxon>
        <taxon>Pseudomonadati</taxon>
        <taxon>Pseudomonadota</taxon>
        <taxon>Gammaproteobacteria</taxon>
        <taxon>Pseudomonadales</taxon>
        <taxon>Pseudomonadaceae</taxon>
        <taxon>Pseudomonas</taxon>
    </lineage>
</organism>
<dbReference type="Pfam" id="PF22303">
    <property type="entry name" value="OspG_kinase"/>
    <property type="match status" value="1"/>
</dbReference>
<dbReference type="RefSeq" id="WP_177079516.1">
    <property type="nucleotide sequence ID" value="NZ_JACARG010000056.1"/>
</dbReference>
<evidence type="ECO:0000313" key="3">
    <source>
        <dbReference type="EMBL" id="NWE16596.1"/>
    </source>
</evidence>
<dbReference type="InterPro" id="IPR011009">
    <property type="entry name" value="Kinase-like_dom_sf"/>
</dbReference>
<dbReference type="Gene3D" id="1.10.510.10">
    <property type="entry name" value="Transferase(Phosphotransferase) domain 1"/>
    <property type="match status" value="1"/>
</dbReference>
<evidence type="ECO:0000256" key="1">
    <source>
        <dbReference type="SAM" id="MobiDB-lite"/>
    </source>
</evidence>